<name>A0A3E1YDQ6_9BACT</name>
<sequence>MRRKKMWIKLKKWFKNPRNIVFTILMTGVAIIAIKENAIEVYFMVFALLYLLGIIVGLLINLCHKFFK</sequence>
<comment type="caution">
    <text evidence="2">The sequence shown here is derived from an EMBL/GenBank/DDBJ whole genome shotgun (WGS) entry which is preliminary data.</text>
</comment>
<dbReference type="RefSeq" id="WP_116974476.1">
    <property type="nucleotide sequence ID" value="NZ_QPMM01000002.1"/>
</dbReference>
<evidence type="ECO:0000313" key="3">
    <source>
        <dbReference type="Proteomes" id="UP000260644"/>
    </source>
</evidence>
<reference evidence="2 3" key="1">
    <citation type="submission" date="2018-07" db="EMBL/GenBank/DDBJ databases">
        <title>Chitinophaga K2CV101002-2 sp. nov., isolated from a monsoon evergreen broad-leaved forest soil.</title>
        <authorList>
            <person name="Lv Y."/>
        </authorList>
    </citation>
    <scope>NUCLEOTIDE SEQUENCE [LARGE SCALE GENOMIC DNA]</scope>
    <source>
        <strain evidence="2 3">GDMCC 1.1288</strain>
    </source>
</reference>
<feature type="transmembrane region" description="Helical" evidence="1">
    <location>
        <begin position="20"/>
        <end position="35"/>
    </location>
</feature>
<evidence type="ECO:0000256" key="1">
    <source>
        <dbReference type="SAM" id="Phobius"/>
    </source>
</evidence>
<proteinExistence type="predicted"/>
<dbReference type="EMBL" id="QPMM01000002">
    <property type="protein sequence ID" value="RFS24666.1"/>
    <property type="molecule type" value="Genomic_DNA"/>
</dbReference>
<keyword evidence="1" id="KW-1133">Transmembrane helix</keyword>
<dbReference type="AlphaFoldDB" id="A0A3E1YDQ6"/>
<accession>A0A3E1YDQ6</accession>
<organism evidence="2 3">
    <name type="scientific">Chitinophaga silvatica</name>
    <dbReference type="NCBI Taxonomy" id="2282649"/>
    <lineage>
        <taxon>Bacteria</taxon>
        <taxon>Pseudomonadati</taxon>
        <taxon>Bacteroidota</taxon>
        <taxon>Chitinophagia</taxon>
        <taxon>Chitinophagales</taxon>
        <taxon>Chitinophagaceae</taxon>
        <taxon>Chitinophaga</taxon>
    </lineage>
</organism>
<keyword evidence="1" id="KW-0812">Transmembrane</keyword>
<dbReference type="Proteomes" id="UP000260644">
    <property type="component" value="Unassembled WGS sequence"/>
</dbReference>
<keyword evidence="3" id="KW-1185">Reference proteome</keyword>
<keyword evidence="1" id="KW-0472">Membrane</keyword>
<evidence type="ECO:0000313" key="2">
    <source>
        <dbReference type="EMBL" id="RFS24666.1"/>
    </source>
</evidence>
<protein>
    <submittedName>
        <fullName evidence="2">Uncharacterized protein</fullName>
    </submittedName>
</protein>
<gene>
    <name evidence="2" type="ORF">DVR12_05540</name>
</gene>
<feature type="transmembrane region" description="Helical" evidence="1">
    <location>
        <begin position="41"/>
        <end position="63"/>
    </location>
</feature>